<feature type="transmembrane region" description="Helical" evidence="1">
    <location>
        <begin position="178"/>
        <end position="199"/>
    </location>
</feature>
<keyword evidence="1" id="KW-1133">Transmembrane helix</keyword>
<keyword evidence="1" id="KW-0812">Transmembrane</keyword>
<organism evidence="2">
    <name type="scientific">Streptomyces sp. NBC_00060</name>
    <dbReference type="NCBI Taxonomy" id="2975636"/>
    <lineage>
        <taxon>Bacteria</taxon>
        <taxon>Bacillati</taxon>
        <taxon>Actinomycetota</taxon>
        <taxon>Actinomycetes</taxon>
        <taxon>Kitasatosporales</taxon>
        <taxon>Streptomycetaceae</taxon>
        <taxon>Streptomyces</taxon>
    </lineage>
</organism>
<accession>A0AAU2GVK8</accession>
<feature type="transmembrane region" description="Helical" evidence="1">
    <location>
        <begin position="300"/>
        <end position="321"/>
    </location>
</feature>
<feature type="transmembrane region" description="Helical" evidence="1">
    <location>
        <begin position="206"/>
        <end position="224"/>
    </location>
</feature>
<reference evidence="2" key="1">
    <citation type="submission" date="2022-10" db="EMBL/GenBank/DDBJ databases">
        <title>The complete genomes of actinobacterial strains from the NBC collection.</title>
        <authorList>
            <person name="Joergensen T.S."/>
            <person name="Alvarez Arevalo M."/>
            <person name="Sterndorff E.B."/>
            <person name="Faurdal D."/>
            <person name="Vuksanovic O."/>
            <person name="Mourched A.-S."/>
            <person name="Charusanti P."/>
            <person name="Shaw S."/>
            <person name="Blin K."/>
            <person name="Weber T."/>
        </authorList>
    </citation>
    <scope>NUCLEOTIDE SEQUENCE</scope>
    <source>
        <strain evidence="2">NBC_00060</strain>
    </source>
</reference>
<feature type="transmembrane region" description="Helical" evidence="1">
    <location>
        <begin position="131"/>
        <end position="158"/>
    </location>
</feature>
<feature type="transmembrane region" description="Helical" evidence="1">
    <location>
        <begin position="34"/>
        <end position="52"/>
    </location>
</feature>
<evidence type="ECO:0000256" key="1">
    <source>
        <dbReference type="SAM" id="Phobius"/>
    </source>
</evidence>
<dbReference type="EMBL" id="CP108253">
    <property type="protein sequence ID" value="WTU38920.1"/>
    <property type="molecule type" value="Genomic_DNA"/>
</dbReference>
<dbReference type="AlphaFoldDB" id="A0AAU2GVK8"/>
<feature type="transmembrane region" description="Helical" evidence="1">
    <location>
        <begin position="89"/>
        <end position="110"/>
    </location>
</feature>
<keyword evidence="1" id="KW-0472">Membrane</keyword>
<name>A0AAU2GVK8_9ACTN</name>
<evidence type="ECO:0000313" key="2">
    <source>
        <dbReference type="EMBL" id="WTU38920.1"/>
    </source>
</evidence>
<protein>
    <submittedName>
        <fullName evidence="2">ABC transporter permease</fullName>
    </submittedName>
</protein>
<sequence>MSTLTRPAVADEPVRTKPRRVRGLLWLVTRQHRAVLFASAAAIVLGSAWIIYQRGVLLDDAHAAGWPATSGEEIDGALRLRLEKKFTDIARYVGYLPLLFGIFLGAPLLSSDQENGTARLVTTQSVPRTRWLLWKLGFAVVLVAVTTAILGTLLTWYWHAARPFVSTDWTEASIFDTTGPVLLTQALFITSLGVVIGALVRRAVTAMTLTFFGAFAFTVVFDYLKPHLATPRRVAFPLDGDHPAVLNGSVQVDQWIGTASGKLYGWSTCVSDADTDACRARKGIVNSVWDYFGYDQMATLQWTAAALLAVATAALLALAVWRTRRQAF</sequence>
<proteinExistence type="predicted"/>
<gene>
    <name evidence="2" type="ORF">OHV25_04695</name>
</gene>